<accession>A0A431UUL0</accession>
<dbReference type="PRINTS" id="PR00469">
    <property type="entry name" value="PNDRDTASEII"/>
</dbReference>
<dbReference type="InterPro" id="IPR023753">
    <property type="entry name" value="FAD/NAD-binding_dom"/>
</dbReference>
<evidence type="ECO:0000256" key="1">
    <source>
        <dbReference type="ARBA" id="ARBA00023002"/>
    </source>
</evidence>
<evidence type="ECO:0000259" key="2">
    <source>
        <dbReference type="Pfam" id="PF07992"/>
    </source>
</evidence>
<dbReference type="EMBL" id="RXNR01000013">
    <property type="protein sequence ID" value="RTQ94170.1"/>
    <property type="molecule type" value="Genomic_DNA"/>
</dbReference>
<dbReference type="PANTHER" id="PTHR42949">
    <property type="entry name" value="ANAEROBIC GLYCEROL-3-PHOSPHATE DEHYDROGENASE SUBUNIT B"/>
    <property type="match status" value="1"/>
</dbReference>
<reference evidence="3 4" key="1">
    <citation type="submission" date="2018-12" db="EMBL/GenBank/DDBJ databases">
        <authorList>
            <person name="Yu L."/>
        </authorList>
    </citation>
    <scope>NUCLEOTIDE SEQUENCE [LARGE SCALE GENOMIC DNA]</scope>
    <source>
        <strain evidence="3 4">S5H2222</strain>
    </source>
</reference>
<dbReference type="SUPFAM" id="SSF51905">
    <property type="entry name" value="FAD/NAD(P)-binding domain"/>
    <property type="match status" value="1"/>
</dbReference>
<organism evidence="3 4">
    <name type="scientific">Lysinibacillus telephonicus</name>
    <dbReference type="NCBI Taxonomy" id="1714840"/>
    <lineage>
        <taxon>Bacteria</taxon>
        <taxon>Bacillati</taxon>
        <taxon>Bacillota</taxon>
        <taxon>Bacilli</taxon>
        <taxon>Bacillales</taxon>
        <taxon>Bacillaceae</taxon>
        <taxon>Lysinibacillus</taxon>
    </lineage>
</organism>
<evidence type="ECO:0000313" key="4">
    <source>
        <dbReference type="Proteomes" id="UP000276349"/>
    </source>
</evidence>
<gene>
    <name evidence="3" type="ORF">EKG35_06540</name>
</gene>
<protein>
    <submittedName>
        <fullName evidence="3">FAD-binding protein</fullName>
    </submittedName>
</protein>
<sequence>MKVDVAIVGAGPAGLIASIELAKNGMKVVVIDEYYRSGGRLLGQLYEDTKSEKKRMWDGKEIANHLMDEALSLGVQILCKTTVWKIESNCLFISNSEIKEIHSKAIILATGAIEKALPIPGWQKVGVIAVGAAQTFTNLHRVKIGNRVLFVGIDPLSISVAMEMKKAGIHVVGMMLPAPSLMTGEKSNPQDVLEQLLMVAHMAPNYFFRIAGKLVKGKIKKLIVNLLKFNLIQIMGIPLYFRKAVTQINGQREVESVSVSNLSTNGELSRIETKLEVDTVCLSGGLLPLVDLTQVANCILVDIPELGGIVPLHNKYLKTSVEGIYVAGNITGIEGAKVAMAQGKLAAFSLLYDFKIVSEQQLQMAFNEVDIARKSSPISFLPNIKIGRKIMEEKWKAYSIPIGEK</sequence>
<keyword evidence="1" id="KW-0560">Oxidoreductase</keyword>
<dbReference type="OrthoDB" id="9776839at2"/>
<proteinExistence type="predicted"/>
<feature type="domain" description="FAD/NAD(P)-binding" evidence="2">
    <location>
        <begin position="235"/>
        <end position="343"/>
    </location>
</feature>
<comment type="caution">
    <text evidence="3">The sequence shown here is derived from an EMBL/GenBank/DDBJ whole genome shotgun (WGS) entry which is preliminary data.</text>
</comment>
<dbReference type="AlphaFoldDB" id="A0A431UUL0"/>
<dbReference type="Gene3D" id="3.50.50.60">
    <property type="entry name" value="FAD/NAD(P)-binding domain"/>
    <property type="match status" value="3"/>
</dbReference>
<keyword evidence="4" id="KW-1185">Reference proteome</keyword>
<dbReference type="PANTHER" id="PTHR42949:SF3">
    <property type="entry name" value="ANAEROBIC GLYCEROL-3-PHOSPHATE DEHYDROGENASE SUBUNIT B"/>
    <property type="match status" value="1"/>
</dbReference>
<dbReference type="GO" id="GO:0016491">
    <property type="term" value="F:oxidoreductase activity"/>
    <property type="evidence" value="ECO:0007669"/>
    <property type="project" value="UniProtKB-KW"/>
</dbReference>
<dbReference type="Proteomes" id="UP000276349">
    <property type="component" value="Unassembled WGS sequence"/>
</dbReference>
<name>A0A431UUL0_9BACI</name>
<dbReference type="Pfam" id="PF07992">
    <property type="entry name" value="Pyr_redox_2"/>
    <property type="match status" value="2"/>
</dbReference>
<dbReference type="PRINTS" id="PR00368">
    <property type="entry name" value="FADPNR"/>
</dbReference>
<dbReference type="InterPro" id="IPR036188">
    <property type="entry name" value="FAD/NAD-bd_sf"/>
</dbReference>
<feature type="domain" description="FAD/NAD(P)-binding" evidence="2">
    <location>
        <begin position="4"/>
        <end position="182"/>
    </location>
</feature>
<evidence type="ECO:0000313" key="3">
    <source>
        <dbReference type="EMBL" id="RTQ94170.1"/>
    </source>
</evidence>
<dbReference type="InterPro" id="IPR051691">
    <property type="entry name" value="Metab_Enz_Cyan_OpOx_G3PDH"/>
</dbReference>
<dbReference type="RefSeq" id="WP_126293637.1">
    <property type="nucleotide sequence ID" value="NZ_RXNR01000013.1"/>
</dbReference>